<evidence type="ECO:0000259" key="3">
    <source>
        <dbReference type="Pfam" id="PF24800"/>
    </source>
</evidence>
<dbReference type="PANTHER" id="PTHR42109:SF2">
    <property type="entry name" value="INTEGRAL MEMBRANE PROTEIN"/>
    <property type="match status" value="1"/>
</dbReference>
<reference evidence="4 5" key="1">
    <citation type="submission" date="2013-03" db="EMBL/GenBank/DDBJ databases">
        <title>The Genome Sequence of Phialophora europaea CBS 101466.</title>
        <authorList>
            <consortium name="The Broad Institute Genomics Platform"/>
            <person name="Cuomo C."/>
            <person name="de Hoog S."/>
            <person name="Gorbushina A."/>
            <person name="Walker B."/>
            <person name="Young S.K."/>
            <person name="Zeng Q."/>
            <person name="Gargeya S."/>
            <person name="Fitzgerald M."/>
            <person name="Haas B."/>
            <person name="Abouelleil A."/>
            <person name="Allen A.W."/>
            <person name="Alvarado L."/>
            <person name="Arachchi H.M."/>
            <person name="Berlin A.M."/>
            <person name="Chapman S.B."/>
            <person name="Gainer-Dewar J."/>
            <person name="Goldberg J."/>
            <person name="Griggs A."/>
            <person name="Gujja S."/>
            <person name="Hansen M."/>
            <person name="Howarth C."/>
            <person name="Imamovic A."/>
            <person name="Ireland A."/>
            <person name="Larimer J."/>
            <person name="McCowan C."/>
            <person name="Murphy C."/>
            <person name="Pearson M."/>
            <person name="Poon T.W."/>
            <person name="Priest M."/>
            <person name="Roberts A."/>
            <person name="Saif S."/>
            <person name="Shea T."/>
            <person name="Sisk P."/>
            <person name="Sykes S."/>
            <person name="Wortman J."/>
            <person name="Nusbaum C."/>
            <person name="Birren B."/>
        </authorList>
    </citation>
    <scope>NUCLEOTIDE SEQUENCE [LARGE SCALE GENOMIC DNA]</scope>
    <source>
        <strain evidence="4 5">CBS 101466</strain>
    </source>
</reference>
<feature type="transmembrane region" description="Helical" evidence="2">
    <location>
        <begin position="37"/>
        <end position="58"/>
    </location>
</feature>
<proteinExistence type="predicted"/>
<name>W2RMV0_CYPE1</name>
<accession>W2RMV0</accession>
<feature type="transmembrane region" description="Helical" evidence="2">
    <location>
        <begin position="6"/>
        <end position="25"/>
    </location>
</feature>
<dbReference type="eggNOG" id="ENOG502SCPV">
    <property type="taxonomic scope" value="Eukaryota"/>
</dbReference>
<feature type="domain" description="DUF7702" evidence="3">
    <location>
        <begin position="2"/>
        <end position="246"/>
    </location>
</feature>
<dbReference type="Pfam" id="PF24800">
    <property type="entry name" value="DUF7702"/>
    <property type="match status" value="1"/>
</dbReference>
<feature type="transmembrane region" description="Helical" evidence="2">
    <location>
        <begin position="143"/>
        <end position="169"/>
    </location>
</feature>
<dbReference type="EMBL" id="KB822723">
    <property type="protein sequence ID" value="ETN37831.1"/>
    <property type="molecule type" value="Genomic_DNA"/>
</dbReference>
<dbReference type="GeneID" id="19974793"/>
<keyword evidence="2" id="KW-0812">Transmembrane</keyword>
<evidence type="ECO:0000256" key="2">
    <source>
        <dbReference type="SAM" id="Phobius"/>
    </source>
</evidence>
<evidence type="ECO:0000313" key="5">
    <source>
        <dbReference type="Proteomes" id="UP000030752"/>
    </source>
</evidence>
<dbReference type="STRING" id="1220924.W2RMV0"/>
<keyword evidence="5" id="KW-1185">Reference proteome</keyword>
<dbReference type="RefSeq" id="XP_008720000.1">
    <property type="nucleotide sequence ID" value="XM_008721778.1"/>
</dbReference>
<dbReference type="InterPro" id="IPR056119">
    <property type="entry name" value="DUF7702"/>
</dbReference>
<feature type="compositionally biased region" description="Basic and acidic residues" evidence="1">
    <location>
        <begin position="295"/>
        <end position="306"/>
    </location>
</feature>
<dbReference type="Proteomes" id="UP000030752">
    <property type="component" value="Unassembled WGS sequence"/>
</dbReference>
<feature type="region of interest" description="Disordered" evidence="1">
    <location>
        <begin position="284"/>
        <end position="306"/>
    </location>
</feature>
<dbReference type="VEuPathDB" id="FungiDB:HMPREF1541_07454"/>
<keyword evidence="2" id="KW-1133">Transmembrane helix</keyword>
<keyword evidence="2" id="KW-0472">Membrane</keyword>
<evidence type="ECO:0000256" key="1">
    <source>
        <dbReference type="SAM" id="MobiDB-lite"/>
    </source>
</evidence>
<gene>
    <name evidence="4" type="ORF">HMPREF1541_07454</name>
</gene>
<dbReference type="PANTHER" id="PTHR42109">
    <property type="entry name" value="UNPLACED GENOMIC SCAFFOLD UM_SCAF_CONTIG_1.265, WHOLE GENOME SHOTGUN SEQUENCE"/>
    <property type="match status" value="1"/>
</dbReference>
<protein>
    <recommendedName>
        <fullName evidence="3">DUF7702 domain-containing protein</fullName>
    </recommendedName>
</protein>
<dbReference type="AlphaFoldDB" id="W2RMV0"/>
<organism evidence="4 5">
    <name type="scientific">Cyphellophora europaea (strain CBS 101466)</name>
    <name type="common">Phialophora europaea</name>
    <dbReference type="NCBI Taxonomy" id="1220924"/>
    <lineage>
        <taxon>Eukaryota</taxon>
        <taxon>Fungi</taxon>
        <taxon>Dikarya</taxon>
        <taxon>Ascomycota</taxon>
        <taxon>Pezizomycotina</taxon>
        <taxon>Eurotiomycetes</taxon>
        <taxon>Chaetothyriomycetidae</taxon>
        <taxon>Chaetothyriales</taxon>
        <taxon>Cyphellophoraceae</taxon>
        <taxon>Cyphellophora</taxon>
    </lineage>
</organism>
<dbReference type="OrthoDB" id="2560628at2759"/>
<feature type="transmembrane region" description="Helical" evidence="2">
    <location>
        <begin position="70"/>
        <end position="89"/>
    </location>
</feature>
<dbReference type="InParanoid" id="W2RMV0"/>
<sequence>MQAREVLFIIELILWTPTLGLAIYVATKQGFHRQLGWFSLILLGIFRLLGAATGIASISSPTEGLIETSIISESVGLISLVGALTGLIFRVHNNLPPAHSLLAPLPARIVHLATMAALILSILAGSDFASTNSQSDIAQGHKFIKIAVGLLSGVFVFSGGLALYTRAMLMRHISAPGEPRLVNCTSAALPFIALRLIYAWLGACLPDSSAFDVFSNGTGATVARALMQIAAELVVAWLFLWAGCTVPKSQAPHHRPNHALGGGYGGTRGGKTAMLQRGLEGVWGHGTGEGQGQQQREKVKSSVDEV</sequence>
<evidence type="ECO:0000313" key="4">
    <source>
        <dbReference type="EMBL" id="ETN37831.1"/>
    </source>
</evidence>
<feature type="transmembrane region" description="Helical" evidence="2">
    <location>
        <begin position="101"/>
        <end position="123"/>
    </location>
</feature>
<dbReference type="HOGENOM" id="CLU_064985_0_1_1"/>